<dbReference type="GO" id="GO:0070150">
    <property type="term" value="P:mitochondrial glycyl-tRNA aminoacylation"/>
    <property type="evidence" value="ECO:0007669"/>
    <property type="project" value="TreeGrafter"/>
</dbReference>
<keyword evidence="4" id="KW-0648">Protein biosynthesis</keyword>
<dbReference type="Gene3D" id="1.10.287.10">
    <property type="entry name" value="S15/NS1, RNA-binding"/>
    <property type="match status" value="1"/>
</dbReference>
<protein>
    <recommendedName>
        <fullName evidence="6">WHEP-TRS domain-containing protein</fullName>
    </recommendedName>
</protein>
<reference evidence="7 8" key="1">
    <citation type="journal article" date="2012" name="Genome Biol.">
        <title>Genome and low-iron response of an oceanic diatom adapted to chronic iron limitation.</title>
        <authorList>
            <person name="Lommer M."/>
            <person name="Specht M."/>
            <person name="Roy A.S."/>
            <person name="Kraemer L."/>
            <person name="Andreson R."/>
            <person name="Gutowska M.A."/>
            <person name="Wolf J."/>
            <person name="Bergner S.V."/>
            <person name="Schilhabel M.B."/>
            <person name="Klostermeier U.C."/>
            <person name="Beiko R.G."/>
            <person name="Rosenstiel P."/>
            <person name="Hippler M."/>
            <person name="Laroche J."/>
        </authorList>
    </citation>
    <scope>NUCLEOTIDE SEQUENCE [LARGE SCALE GENOMIC DNA]</scope>
    <source>
        <strain evidence="7 8">CCMP1005</strain>
    </source>
</reference>
<proteinExistence type="predicted"/>
<evidence type="ECO:0000256" key="3">
    <source>
        <dbReference type="ARBA" id="ARBA00022840"/>
    </source>
</evidence>
<keyword evidence="8" id="KW-1185">Reference proteome</keyword>
<dbReference type="InterPro" id="IPR000738">
    <property type="entry name" value="WHEP-TRS_dom"/>
</dbReference>
<dbReference type="InterPro" id="IPR045864">
    <property type="entry name" value="aa-tRNA-synth_II/BPL/LPL"/>
</dbReference>
<evidence type="ECO:0000313" key="8">
    <source>
        <dbReference type="Proteomes" id="UP000266841"/>
    </source>
</evidence>
<dbReference type="InterPro" id="IPR027031">
    <property type="entry name" value="Gly-tRNA_synthase/POLG2"/>
</dbReference>
<dbReference type="GO" id="GO:0004820">
    <property type="term" value="F:glycine-tRNA ligase activity"/>
    <property type="evidence" value="ECO:0007669"/>
    <property type="project" value="TreeGrafter"/>
</dbReference>
<comment type="caution">
    <text evidence="7">The sequence shown here is derived from an EMBL/GenBank/DDBJ whole genome shotgun (WGS) entry which is preliminary data.</text>
</comment>
<accession>K0TLR4</accession>
<evidence type="ECO:0000256" key="1">
    <source>
        <dbReference type="ARBA" id="ARBA00022598"/>
    </source>
</evidence>
<feature type="domain" description="WHEP-TRS" evidence="6">
    <location>
        <begin position="11"/>
        <end position="68"/>
    </location>
</feature>
<name>K0TLR4_THAOC</name>
<dbReference type="PROSITE" id="PS51185">
    <property type="entry name" value="WHEP_TRS_2"/>
    <property type="match status" value="1"/>
</dbReference>
<dbReference type="SUPFAM" id="SSF47060">
    <property type="entry name" value="S15/NS1 RNA-binding domain"/>
    <property type="match status" value="1"/>
</dbReference>
<keyword evidence="1" id="KW-0436">Ligase</keyword>
<keyword evidence="5" id="KW-0030">Aminoacyl-tRNA synthetase</keyword>
<evidence type="ECO:0000256" key="2">
    <source>
        <dbReference type="ARBA" id="ARBA00022741"/>
    </source>
</evidence>
<feature type="non-terminal residue" evidence="7">
    <location>
        <position position="122"/>
    </location>
</feature>
<dbReference type="OrthoDB" id="57698at2759"/>
<sequence length="122" mass="13377">MSAESSALQDDIDALNAKITKQGAHVRSLKKASSSNADEIGSAVEALKALKLEAEVLRLKKEELDPTVQFNRKSFDELILRKMFIVPSFEIHGGVKGLFDLGPPACGLKAAMVDVWRKHFVL</sequence>
<gene>
    <name evidence="7" type="ORF">THAOC_02729</name>
</gene>
<dbReference type="PANTHER" id="PTHR10745:SF0">
    <property type="entry name" value="GLYCINE--TRNA LIGASE"/>
    <property type="match status" value="1"/>
</dbReference>
<organism evidence="7 8">
    <name type="scientific">Thalassiosira oceanica</name>
    <name type="common">Marine diatom</name>
    <dbReference type="NCBI Taxonomy" id="159749"/>
    <lineage>
        <taxon>Eukaryota</taxon>
        <taxon>Sar</taxon>
        <taxon>Stramenopiles</taxon>
        <taxon>Ochrophyta</taxon>
        <taxon>Bacillariophyta</taxon>
        <taxon>Coscinodiscophyceae</taxon>
        <taxon>Thalassiosirophycidae</taxon>
        <taxon>Thalassiosirales</taxon>
        <taxon>Thalassiosiraceae</taxon>
        <taxon>Thalassiosira</taxon>
    </lineage>
</organism>
<dbReference type="PANTHER" id="PTHR10745">
    <property type="entry name" value="GLYCYL-TRNA SYNTHETASE/DNA POLYMERASE SUBUNIT GAMMA-2"/>
    <property type="match status" value="1"/>
</dbReference>
<dbReference type="InterPro" id="IPR009068">
    <property type="entry name" value="uS15_NS1_RNA-bd_sf"/>
</dbReference>
<evidence type="ECO:0000256" key="4">
    <source>
        <dbReference type="ARBA" id="ARBA00022917"/>
    </source>
</evidence>
<evidence type="ECO:0000313" key="7">
    <source>
        <dbReference type="EMBL" id="EJK75541.1"/>
    </source>
</evidence>
<dbReference type="Pfam" id="PF00458">
    <property type="entry name" value="WHEP-TRS"/>
    <property type="match status" value="1"/>
</dbReference>
<keyword evidence="2" id="KW-0547">Nucleotide-binding</keyword>
<keyword evidence="3" id="KW-0067">ATP-binding</keyword>
<evidence type="ECO:0000256" key="5">
    <source>
        <dbReference type="ARBA" id="ARBA00023146"/>
    </source>
</evidence>
<evidence type="ECO:0000259" key="6">
    <source>
        <dbReference type="PROSITE" id="PS51185"/>
    </source>
</evidence>
<dbReference type="eggNOG" id="KOG2298">
    <property type="taxonomic scope" value="Eukaryota"/>
</dbReference>
<dbReference type="GO" id="GO:0005739">
    <property type="term" value="C:mitochondrion"/>
    <property type="evidence" value="ECO:0007669"/>
    <property type="project" value="TreeGrafter"/>
</dbReference>
<dbReference type="GO" id="GO:0005524">
    <property type="term" value="F:ATP binding"/>
    <property type="evidence" value="ECO:0007669"/>
    <property type="project" value="UniProtKB-KW"/>
</dbReference>
<dbReference type="Proteomes" id="UP000266841">
    <property type="component" value="Unassembled WGS sequence"/>
</dbReference>
<dbReference type="EMBL" id="AGNL01002874">
    <property type="protein sequence ID" value="EJK75541.1"/>
    <property type="molecule type" value="Genomic_DNA"/>
</dbReference>
<dbReference type="SUPFAM" id="SSF55681">
    <property type="entry name" value="Class II aaRS and biotin synthetases"/>
    <property type="match status" value="1"/>
</dbReference>
<dbReference type="Gene3D" id="3.30.930.10">
    <property type="entry name" value="Bira Bifunctional Protein, Domain 2"/>
    <property type="match status" value="1"/>
</dbReference>
<dbReference type="AlphaFoldDB" id="K0TLR4"/>